<dbReference type="Proteomes" id="UP000434639">
    <property type="component" value="Unassembled WGS sequence"/>
</dbReference>
<dbReference type="OrthoDB" id="1904211at2"/>
<gene>
    <name evidence="5" type="ORF">GKZ89_09355</name>
</gene>
<feature type="domain" description="HTH marR-type" evidence="4">
    <location>
        <begin position="4"/>
        <end position="135"/>
    </location>
</feature>
<dbReference type="PANTHER" id="PTHR42756:SF1">
    <property type="entry name" value="TRANSCRIPTIONAL REPRESSOR OF EMRAB OPERON"/>
    <property type="match status" value="1"/>
</dbReference>
<reference evidence="5 6" key="1">
    <citation type="journal article" date="2017" name="Int. J. Syst. Evol. Microbiol.">
        <title>Bacillus mangrovi sp. nov., isolated from a sediment sample from a mangrove forest.</title>
        <authorList>
            <person name="Gupta V."/>
            <person name="Singh P.K."/>
            <person name="Korpole S."/>
            <person name="Tanuku N.R.S."/>
            <person name="Pinnaka A.K."/>
        </authorList>
    </citation>
    <scope>NUCLEOTIDE SEQUENCE [LARGE SCALE GENOMIC DNA]</scope>
    <source>
        <strain evidence="5 6">KCTC 33872</strain>
    </source>
</reference>
<dbReference type="SUPFAM" id="SSF46785">
    <property type="entry name" value="Winged helix' DNA-binding domain"/>
    <property type="match status" value="1"/>
</dbReference>
<dbReference type="PANTHER" id="PTHR42756">
    <property type="entry name" value="TRANSCRIPTIONAL REGULATOR, MARR"/>
    <property type="match status" value="1"/>
</dbReference>
<keyword evidence="6" id="KW-1185">Reference proteome</keyword>
<dbReference type="InterPro" id="IPR036388">
    <property type="entry name" value="WH-like_DNA-bd_sf"/>
</dbReference>
<dbReference type="InterPro" id="IPR011991">
    <property type="entry name" value="ArsR-like_HTH"/>
</dbReference>
<dbReference type="Pfam" id="PF01047">
    <property type="entry name" value="MarR"/>
    <property type="match status" value="1"/>
</dbReference>
<dbReference type="InterPro" id="IPR000835">
    <property type="entry name" value="HTH_MarR-typ"/>
</dbReference>
<dbReference type="InterPro" id="IPR036390">
    <property type="entry name" value="WH_DNA-bd_sf"/>
</dbReference>
<keyword evidence="2" id="KW-0238">DNA-binding</keyword>
<evidence type="ECO:0000259" key="4">
    <source>
        <dbReference type="PROSITE" id="PS50995"/>
    </source>
</evidence>
<name>A0A7X2V4Z5_9BACI</name>
<dbReference type="EMBL" id="WMIB01000007">
    <property type="protein sequence ID" value="MTH53609.1"/>
    <property type="molecule type" value="Genomic_DNA"/>
</dbReference>
<evidence type="ECO:0000256" key="3">
    <source>
        <dbReference type="ARBA" id="ARBA00023163"/>
    </source>
</evidence>
<comment type="caution">
    <text evidence="5">The sequence shown here is derived from an EMBL/GenBank/DDBJ whole genome shotgun (WGS) entry which is preliminary data.</text>
</comment>
<evidence type="ECO:0000313" key="6">
    <source>
        <dbReference type="Proteomes" id="UP000434639"/>
    </source>
</evidence>
<dbReference type="Gene3D" id="1.10.10.10">
    <property type="entry name" value="Winged helix-like DNA-binding domain superfamily/Winged helix DNA-binding domain"/>
    <property type="match status" value="1"/>
</dbReference>
<proteinExistence type="predicted"/>
<evidence type="ECO:0000313" key="5">
    <source>
        <dbReference type="EMBL" id="MTH53609.1"/>
    </source>
</evidence>
<dbReference type="PROSITE" id="PS50995">
    <property type="entry name" value="HTH_MARR_2"/>
    <property type="match status" value="1"/>
</dbReference>
<organism evidence="5 6">
    <name type="scientific">Metabacillus mangrovi</name>
    <dbReference type="NCBI Taxonomy" id="1491830"/>
    <lineage>
        <taxon>Bacteria</taxon>
        <taxon>Bacillati</taxon>
        <taxon>Bacillota</taxon>
        <taxon>Bacilli</taxon>
        <taxon>Bacillales</taxon>
        <taxon>Bacillaceae</taxon>
        <taxon>Metabacillus</taxon>
    </lineage>
</organism>
<dbReference type="CDD" id="cd00090">
    <property type="entry name" value="HTH_ARSR"/>
    <property type="match status" value="1"/>
</dbReference>
<accession>A0A7X2V4Z5</accession>
<protein>
    <submittedName>
        <fullName evidence="5">MarR family transcriptional regulator</fullName>
    </submittedName>
</protein>
<dbReference type="SMART" id="SM00347">
    <property type="entry name" value="HTH_MARR"/>
    <property type="match status" value="1"/>
</dbReference>
<dbReference type="RefSeq" id="WP_155112141.1">
    <property type="nucleotide sequence ID" value="NZ_WMIB01000007.1"/>
</dbReference>
<dbReference type="GO" id="GO:0003700">
    <property type="term" value="F:DNA-binding transcription factor activity"/>
    <property type="evidence" value="ECO:0007669"/>
    <property type="project" value="InterPro"/>
</dbReference>
<evidence type="ECO:0000256" key="1">
    <source>
        <dbReference type="ARBA" id="ARBA00023015"/>
    </source>
</evidence>
<sequence length="135" mass="15628">MEDSSSIIHNLHQVVRYLTKESNTRLQEHGIFSSQWSILYCLMRFGPMSQTEIWRYLNVEAPTVTRTVARLEEGGWVTRECGADKREKIVNLTPAAEDKLVVIKEQMTDFEEEILSELSGSDREILSDLLQKIRI</sequence>
<dbReference type="GO" id="GO:0003677">
    <property type="term" value="F:DNA binding"/>
    <property type="evidence" value="ECO:0007669"/>
    <property type="project" value="UniProtKB-KW"/>
</dbReference>
<dbReference type="AlphaFoldDB" id="A0A7X2V4Z5"/>
<keyword evidence="3" id="KW-0804">Transcription</keyword>
<evidence type="ECO:0000256" key="2">
    <source>
        <dbReference type="ARBA" id="ARBA00023125"/>
    </source>
</evidence>
<dbReference type="PRINTS" id="PR00598">
    <property type="entry name" value="HTHMARR"/>
</dbReference>
<keyword evidence="1" id="KW-0805">Transcription regulation</keyword>